<keyword evidence="1" id="KW-0812">Transmembrane</keyword>
<name>A0A645JA09_9ZZZZ</name>
<reference evidence="2" key="1">
    <citation type="submission" date="2019-08" db="EMBL/GenBank/DDBJ databases">
        <authorList>
            <person name="Kucharzyk K."/>
            <person name="Murdoch R.W."/>
            <person name="Higgins S."/>
            <person name="Loffler F."/>
        </authorList>
    </citation>
    <scope>NUCLEOTIDE SEQUENCE</scope>
</reference>
<proteinExistence type="predicted"/>
<keyword evidence="1" id="KW-0472">Membrane</keyword>
<dbReference type="EMBL" id="VSSQ01135828">
    <property type="protein sequence ID" value="MPN60488.1"/>
    <property type="molecule type" value="Genomic_DNA"/>
</dbReference>
<feature type="transmembrane region" description="Helical" evidence="1">
    <location>
        <begin position="6"/>
        <end position="27"/>
    </location>
</feature>
<accession>A0A645JA09</accession>
<organism evidence="2">
    <name type="scientific">bioreactor metagenome</name>
    <dbReference type="NCBI Taxonomy" id="1076179"/>
    <lineage>
        <taxon>unclassified sequences</taxon>
        <taxon>metagenomes</taxon>
        <taxon>ecological metagenomes</taxon>
    </lineage>
</organism>
<evidence type="ECO:0000313" key="2">
    <source>
        <dbReference type="EMBL" id="MPN60488.1"/>
    </source>
</evidence>
<evidence type="ECO:0000256" key="1">
    <source>
        <dbReference type="SAM" id="Phobius"/>
    </source>
</evidence>
<gene>
    <name evidence="2" type="ORF">SDC9_208216</name>
</gene>
<dbReference type="AlphaFoldDB" id="A0A645JA09"/>
<comment type="caution">
    <text evidence="2">The sequence shown here is derived from an EMBL/GenBank/DDBJ whole genome shotgun (WGS) entry which is preliminary data.</text>
</comment>
<keyword evidence="1" id="KW-1133">Transmembrane helix</keyword>
<sequence>MVLISLFQTLSILLLINVFVIIFISIFKFLKSNNQIDTEINKLKDKE</sequence>
<protein>
    <submittedName>
        <fullName evidence="2">Uncharacterized protein</fullName>
    </submittedName>
</protein>